<dbReference type="AlphaFoldDB" id="A0A917I788"/>
<dbReference type="Proteomes" id="UP000603912">
    <property type="component" value="Unassembled WGS sequence"/>
</dbReference>
<reference evidence="2" key="2">
    <citation type="submission" date="2020-09" db="EMBL/GenBank/DDBJ databases">
        <authorList>
            <person name="Sun Q."/>
            <person name="Zhou Y."/>
        </authorList>
    </citation>
    <scope>NUCLEOTIDE SEQUENCE</scope>
    <source>
        <strain evidence="2">CGMCC 1.12214</strain>
    </source>
</reference>
<keyword evidence="3" id="KW-1185">Reference proteome</keyword>
<organism evidence="2 3">
    <name type="scientific">Alsobacter metallidurans</name>
    <dbReference type="NCBI Taxonomy" id="340221"/>
    <lineage>
        <taxon>Bacteria</taxon>
        <taxon>Pseudomonadati</taxon>
        <taxon>Pseudomonadota</taxon>
        <taxon>Alphaproteobacteria</taxon>
        <taxon>Hyphomicrobiales</taxon>
        <taxon>Alsobacteraceae</taxon>
        <taxon>Alsobacter</taxon>
    </lineage>
</organism>
<name>A0A917I788_9HYPH</name>
<keyword evidence="1" id="KW-0732">Signal</keyword>
<sequence length="84" mass="8581">MRPFLVLAVIALATPALAASKTPPVGQVETSSVAQPLKVGAVLPAGAHVIIQADGAYGIVIDQSRVLVVEPKSRKVIEILDSGA</sequence>
<feature type="chain" id="PRO_5036928208" evidence="1">
    <location>
        <begin position="19"/>
        <end position="84"/>
    </location>
</feature>
<dbReference type="RefSeq" id="WP_188517490.1">
    <property type="nucleotide sequence ID" value="NZ_BMES01000001.1"/>
</dbReference>
<evidence type="ECO:0000313" key="2">
    <source>
        <dbReference type="EMBL" id="GGH18248.1"/>
    </source>
</evidence>
<accession>A0A917I788</accession>
<gene>
    <name evidence="2" type="ORF">GCM10007036_20270</name>
</gene>
<comment type="caution">
    <text evidence="2">The sequence shown here is derived from an EMBL/GenBank/DDBJ whole genome shotgun (WGS) entry which is preliminary data.</text>
</comment>
<dbReference type="EMBL" id="BMES01000001">
    <property type="protein sequence ID" value="GGH18248.1"/>
    <property type="molecule type" value="Genomic_DNA"/>
</dbReference>
<evidence type="ECO:0000313" key="3">
    <source>
        <dbReference type="Proteomes" id="UP000603912"/>
    </source>
</evidence>
<proteinExistence type="predicted"/>
<feature type="signal peptide" evidence="1">
    <location>
        <begin position="1"/>
        <end position="18"/>
    </location>
</feature>
<protein>
    <submittedName>
        <fullName evidence="2">Uncharacterized protein</fullName>
    </submittedName>
</protein>
<reference evidence="2" key="1">
    <citation type="journal article" date="2014" name="Int. J. Syst. Evol. Microbiol.">
        <title>Complete genome sequence of Corynebacterium casei LMG S-19264T (=DSM 44701T), isolated from a smear-ripened cheese.</title>
        <authorList>
            <consortium name="US DOE Joint Genome Institute (JGI-PGF)"/>
            <person name="Walter F."/>
            <person name="Albersmeier A."/>
            <person name="Kalinowski J."/>
            <person name="Ruckert C."/>
        </authorList>
    </citation>
    <scope>NUCLEOTIDE SEQUENCE</scope>
    <source>
        <strain evidence="2">CGMCC 1.12214</strain>
    </source>
</reference>
<evidence type="ECO:0000256" key="1">
    <source>
        <dbReference type="SAM" id="SignalP"/>
    </source>
</evidence>